<feature type="region of interest" description="Disordered" evidence="1">
    <location>
        <begin position="36"/>
        <end position="64"/>
    </location>
</feature>
<organism evidence="3 4">
    <name type="scientific">Ferirhizobium litorale</name>
    <dbReference type="NCBI Taxonomy" id="2927786"/>
    <lineage>
        <taxon>Bacteria</taxon>
        <taxon>Pseudomonadati</taxon>
        <taxon>Pseudomonadota</taxon>
        <taxon>Alphaproteobacteria</taxon>
        <taxon>Hyphomicrobiales</taxon>
        <taxon>Rhizobiaceae</taxon>
        <taxon>Ferirhizobium</taxon>
    </lineage>
</organism>
<reference evidence="3" key="1">
    <citation type="submission" date="2022-03" db="EMBL/GenBank/DDBJ databases">
        <title>Fererhizobium litorale gen. nov., sp. nov., isolated from sandy sediments of the Sea of Japan seashore.</title>
        <authorList>
            <person name="Romanenko L."/>
            <person name="Kurilenko V."/>
            <person name="Otstavnykh N."/>
            <person name="Svetashev V."/>
            <person name="Tekutyeva L."/>
            <person name="Isaeva M."/>
            <person name="Mikhailov V."/>
        </authorList>
    </citation>
    <scope>NUCLEOTIDE SEQUENCE</scope>
    <source>
        <strain evidence="3">KMM 9576</strain>
    </source>
</reference>
<keyword evidence="2" id="KW-0812">Transmembrane</keyword>
<name>A0AAE3QC96_9HYPH</name>
<dbReference type="AlphaFoldDB" id="A0AAE3QC96"/>
<keyword evidence="4" id="KW-1185">Reference proteome</keyword>
<gene>
    <name evidence="3" type="ORF">MRS75_01260</name>
</gene>
<evidence type="ECO:0000256" key="2">
    <source>
        <dbReference type="SAM" id="Phobius"/>
    </source>
</evidence>
<keyword evidence="2" id="KW-0472">Membrane</keyword>
<dbReference type="Proteomes" id="UP001161580">
    <property type="component" value="Unassembled WGS sequence"/>
</dbReference>
<comment type="caution">
    <text evidence="3">The sequence shown here is derived from an EMBL/GenBank/DDBJ whole genome shotgun (WGS) entry which is preliminary data.</text>
</comment>
<feature type="transmembrane region" description="Helical" evidence="2">
    <location>
        <begin position="6"/>
        <end position="28"/>
    </location>
</feature>
<keyword evidence="2" id="KW-1133">Transmembrane helix</keyword>
<feature type="compositionally biased region" description="Polar residues" evidence="1">
    <location>
        <begin position="36"/>
        <end position="49"/>
    </location>
</feature>
<proteinExistence type="predicted"/>
<dbReference type="RefSeq" id="WP_311794211.1">
    <property type="nucleotide sequence ID" value="NZ_JALDYZ010000001.1"/>
</dbReference>
<evidence type="ECO:0000313" key="3">
    <source>
        <dbReference type="EMBL" id="MDI7920706.1"/>
    </source>
</evidence>
<evidence type="ECO:0000256" key="1">
    <source>
        <dbReference type="SAM" id="MobiDB-lite"/>
    </source>
</evidence>
<dbReference type="EMBL" id="JALDYZ010000001">
    <property type="protein sequence ID" value="MDI7920706.1"/>
    <property type="molecule type" value="Genomic_DNA"/>
</dbReference>
<protein>
    <submittedName>
        <fullName evidence="3">Uncharacterized protein</fullName>
    </submittedName>
</protein>
<evidence type="ECO:0000313" key="4">
    <source>
        <dbReference type="Proteomes" id="UP001161580"/>
    </source>
</evidence>
<accession>A0AAE3QC96</accession>
<sequence>MLGKLVSFIIKTIVFFVFLGWVVSYLLIGDMSLAPSQSENVSSDVNSASGLIVPNNDPRFGGNK</sequence>